<accession>A0A172ZGT7</accession>
<evidence type="ECO:0000313" key="2">
    <source>
        <dbReference type="Proteomes" id="UP000078148"/>
    </source>
</evidence>
<organism evidence="1 2">
    <name type="scientific">Paenibacillus bovis</name>
    <dbReference type="NCBI Taxonomy" id="1616788"/>
    <lineage>
        <taxon>Bacteria</taxon>
        <taxon>Bacillati</taxon>
        <taxon>Bacillota</taxon>
        <taxon>Bacilli</taxon>
        <taxon>Bacillales</taxon>
        <taxon>Paenibacillaceae</taxon>
        <taxon>Paenibacillus</taxon>
    </lineage>
</organism>
<dbReference type="KEGG" id="pbv:AR543_13140"/>
<sequence>MHLLINKFYTLIKRFYSSADSSLHLEVENSWDEIHPTTDEAQIITDYTGINFMIGGIFIRSYC</sequence>
<dbReference type="STRING" id="1616788.AR543_13140"/>
<keyword evidence="2" id="KW-1185">Reference proteome</keyword>
<reference evidence="2" key="1">
    <citation type="submission" date="2015-10" db="EMBL/GenBank/DDBJ databases">
        <title>Genome of Paenibacillus bovis sp. nov.</title>
        <authorList>
            <person name="Wu Z."/>
            <person name="Gao C."/>
            <person name="Liu Z."/>
            <person name="Zheng H."/>
        </authorList>
    </citation>
    <scope>NUCLEOTIDE SEQUENCE [LARGE SCALE GENOMIC DNA]</scope>
    <source>
        <strain evidence="2">BD3526</strain>
    </source>
</reference>
<evidence type="ECO:0000313" key="1">
    <source>
        <dbReference type="EMBL" id="ANF96861.1"/>
    </source>
</evidence>
<proteinExistence type="predicted"/>
<dbReference type="AlphaFoldDB" id="A0A172ZGT7"/>
<dbReference type="Proteomes" id="UP000078148">
    <property type="component" value="Chromosome"/>
</dbReference>
<reference evidence="1 2" key="2">
    <citation type="journal article" date="2016" name="Int. J. Syst. Evol. Microbiol.">
        <title>Paenibacillus bovis sp. nov., isolated from raw yak (Bos grunniens) milk.</title>
        <authorList>
            <person name="Gao C."/>
            <person name="Han J."/>
            <person name="Liu Z."/>
            <person name="Xu X."/>
            <person name="Hang F."/>
            <person name="Wu Z."/>
        </authorList>
    </citation>
    <scope>NUCLEOTIDE SEQUENCE [LARGE SCALE GENOMIC DNA]</scope>
    <source>
        <strain evidence="1 2">BD3526</strain>
    </source>
</reference>
<dbReference type="EMBL" id="CP013023">
    <property type="protein sequence ID" value="ANF96861.1"/>
    <property type="molecule type" value="Genomic_DNA"/>
</dbReference>
<protein>
    <submittedName>
        <fullName evidence="1">Uncharacterized protein</fullName>
    </submittedName>
</protein>
<gene>
    <name evidence="1" type="ORF">AR543_13140</name>
</gene>
<name>A0A172ZGT7_9BACL</name>